<dbReference type="PANTHER" id="PTHR30055">
    <property type="entry name" value="HTH-TYPE TRANSCRIPTIONAL REGULATOR RUTR"/>
    <property type="match status" value="1"/>
</dbReference>
<name>A0A4S5E9Z6_9MICC</name>
<feature type="domain" description="HTH tetR-type" evidence="3">
    <location>
        <begin position="4"/>
        <end position="64"/>
    </location>
</feature>
<dbReference type="GO" id="GO:0003700">
    <property type="term" value="F:DNA-binding transcription factor activity"/>
    <property type="evidence" value="ECO:0007669"/>
    <property type="project" value="TreeGrafter"/>
</dbReference>
<dbReference type="InterPro" id="IPR009057">
    <property type="entry name" value="Homeodomain-like_sf"/>
</dbReference>
<sequence length="192" mass="20407">MTSLPVRERILASASDLFETTSIRAVSADRIIAAAGTTKVTFYRHFPTKDHLVVAYLDAHLCQLQAGVAEARAAGATACRTLLQLAEVNQSAACRPGFRGCVFNNAAAEYPLAGHLVASAVGRYRSWLREVVTELVTELGVDDPDSVARQLIMLRDGAMVSGFLDDPDSLADVLVPSGRTILAAHLSASPAD</sequence>
<evidence type="ECO:0000256" key="1">
    <source>
        <dbReference type="ARBA" id="ARBA00023125"/>
    </source>
</evidence>
<keyword evidence="5" id="KW-1185">Reference proteome</keyword>
<evidence type="ECO:0000313" key="5">
    <source>
        <dbReference type="Proteomes" id="UP000305233"/>
    </source>
</evidence>
<dbReference type="InterPro" id="IPR036271">
    <property type="entry name" value="Tet_transcr_reg_TetR-rel_C_sf"/>
</dbReference>
<dbReference type="PRINTS" id="PR00455">
    <property type="entry name" value="HTHTETR"/>
</dbReference>
<dbReference type="EMBL" id="SSWH01000001">
    <property type="protein sequence ID" value="THJ68422.1"/>
    <property type="molecule type" value="Genomic_DNA"/>
</dbReference>
<dbReference type="GO" id="GO:0000976">
    <property type="term" value="F:transcription cis-regulatory region binding"/>
    <property type="evidence" value="ECO:0007669"/>
    <property type="project" value="TreeGrafter"/>
</dbReference>
<organism evidence="4 5">
    <name type="scientific">Arthrobacter echini</name>
    <dbReference type="NCBI Taxonomy" id="1529066"/>
    <lineage>
        <taxon>Bacteria</taxon>
        <taxon>Bacillati</taxon>
        <taxon>Actinomycetota</taxon>
        <taxon>Actinomycetes</taxon>
        <taxon>Micrococcales</taxon>
        <taxon>Micrococcaceae</taxon>
        <taxon>Arthrobacter</taxon>
    </lineage>
</organism>
<feature type="DNA-binding region" description="H-T-H motif" evidence="2">
    <location>
        <begin position="27"/>
        <end position="46"/>
    </location>
</feature>
<dbReference type="SUPFAM" id="SSF46689">
    <property type="entry name" value="Homeodomain-like"/>
    <property type="match status" value="1"/>
</dbReference>
<dbReference type="Pfam" id="PF00440">
    <property type="entry name" value="TetR_N"/>
    <property type="match status" value="1"/>
</dbReference>
<dbReference type="PANTHER" id="PTHR30055:SF200">
    <property type="entry name" value="HTH-TYPE TRANSCRIPTIONAL REPRESSOR BDCR"/>
    <property type="match status" value="1"/>
</dbReference>
<accession>A0A4S5E9Z6</accession>
<evidence type="ECO:0000259" key="3">
    <source>
        <dbReference type="PROSITE" id="PS50977"/>
    </source>
</evidence>
<dbReference type="Gene3D" id="1.10.357.10">
    <property type="entry name" value="Tetracycline Repressor, domain 2"/>
    <property type="match status" value="1"/>
</dbReference>
<dbReference type="RefSeq" id="WP_136452523.1">
    <property type="nucleotide sequence ID" value="NZ_SSWH01000001.1"/>
</dbReference>
<dbReference type="InterPro" id="IPR001647">
    <property type="entry name" value="HTH_TetR"/>
</dbReference>
<gene>
    <name evidence="4" type="ORF">E8P82_00430</name>
</gene>
<proteinExistence type="predicted"/>
<dbReference type="SUPFAM" id="SSF48498">
    <property type="entry name" value="Tetracyclin repressor-like, C-terminal domain"/>
    <property type="match status" value="1"/>
</dbReference>
<dbReference type="InterPro" id="IPR050109">
    <property type="entry name" value="HTH-type_TetR-like_transc_reg"/>
</dbReference>
<dbReference type="AlphaFoldDB" id="A0A4S5E9Z6"/>
<comment type="caution">
    <text evidence="4">The sequence shown here is derived from an EMBL/GenBank/DDBJ whole genome shotgun (WGS) entry which is preliminary data.</text>
</comment>
<evidence type="ECO:0000313" key="4">
    <source>
        <dbReference type="EMBL" id="THJ68422.1"/>
    </source>
</evidence>
<evidence type="ECO:0000256" key="2">
    <source>
        <dbReference type="PROSITE-ProRule" id="PRU00335"/>
    </source>
</evidence>
<keyword evidence="1 2" id="KW-0238">DNA-binding</keyword>
<dbReference type="OrthoDB" id="3196926at2"/>
<reference evidence="4 5" key="1">
    <citation type="submission" date="2019-04" db="EMBL/GenBank/DDBJ databases">
        <authorList>
            <person name="Liu Q."/>
            <person name="Xin Y.-H."/>
        </authorList>
    </citation>
    <scope>NUCLEOTIDE SEQUENCE [LARGE SCALE GENOMIC DNA]</scope>
    <source>
        <strain evidence="4 5">AM23</strain>
    </source>
</reference>
<protein>
    <submittedName>
        <fullName evidence="4">TetR/AcrR family transcriptional regulator</fullName>
    </submittedName>
</protein>
<dbReference type="PROSITE" id="PS50977">
    <property type="entry name" value="HTH_TETR_2"/>
    <property type="match status" value="1"/>
</dbReference>
<dbReference type="Proteomes" id="UP000305233">
    <property type="component" value="Unassembled WGS sequence"/>
</dbReference>